<dbReference type="GO" id="GO:0005654">
    <property type="term" value="C:nucleoplasm"/>
    <property type="evidence" value="ECO:0007669"/>
    <property type="project" value="TreeGrafter"/>
</dbReference>
<dbReference type="EMBL" id="SWFS01000306">
    <property type="protein sequence ID" value="KAA8910650.1"/>
    <property type="molecule type" value="Genomic_DNA"/>
</dbReference>
<protein>
    <recommendedName>
        <fullName evidence="4">Tetratricopeptide SHNi-TPR domain-containing protein</fullName>
    </recommendedName>
</protein>
<feature type="compositionally biased region" description="Acidic residues" evidence="3">
    <location>
        <begin position="105"/>
        <end position="128"/>
    </location>
</feature>
<dbReference type="PANTHER" id="PTHR15081">
    <property type="entry name" value="NUCLEAR AUTOANTIGENIC SPERM PROTEIN NASP -RELATED"/>
    <property type="match status" value="1"/>
</dbReference>
<dbReference type="Proteomes" id="UP000761534">
    <property type="component" value="Unassembled WGS sequence"/>
</dbReference>
<gene>
    <name evidence="5" type="ORF">TRICI_004084</name>
</gene>
<dbReference type="Gene3D" id="1.25.40.10">
    <property type="entry name" value="Tetratricopeptide repeat domain"/>
    <property type="match status" value="1"/>
</dbReference>
<dbReference type="GO" id="GO:0034080">
    <property type="term" value="P:CENP-A containing chromatin assembly"/>
    <property type="evidence" value="ECO:0007669"/>
    <property type="project" value="TreeGrafter"/>
</dbReference>
<feature type="compositionally biased region" description="Low complexity" evidence="3">
    <location>
        <begin position="85"/>
        <end position="96"/>
    </location>
</feature>
<evidence type="ECO:0000256" key="3">
    <source>
        <dbReference type="SAM" id="MobiDB-lite"/>
    </source>
</evidence>
<keyword evidence="6" id="KW-1185">Reference proteome</keyword>
<feature type="compositionally biased region" description="Basic and acidic residues" evidence="3">
    <location>
        <begin position="321"/>
        <end position="334"/>
    </location>
</feature>
<dbReference type="GO" id="GO:0006335">
    <property type="term" value="P:DNA replication-dependent chromatin assembly"/>
    <property type="evidence" value="ECO:0007669"/>
    <property type="project" value="TreeGrafter"/>
</dbReference>
<accession>A0A642V858</accession>
<keyword evidence="1" id="KW-0677">Repeat</keyword>
<dbReference type="InterPro" id="IPR011990">
    <property type="entry name" value="TPR-like_helical_dom_sf"/>
</dbReference>
<dbReference type="PANTHER" id="PTHR15081:SF1">
    <property type="entry name" value="NUCLEAR AUTOANTIGENIC SPERM PROTEIN"/>
    <property type="match status" value="1"/>
</dbReference>
<proteinExistence type="predicted"/>
<dbReference type="OrthoDB" id="5587616at2759"/>
<feature type="region of interest" description="Disordered" evidence="3">
    <location>
        <begin position="304"/>
        <end position="334"/>
    </location>
</feature>
<evidence type="ECO:0000313" key="5">
    <source>
        <dbReference type="EMBL" id="KAA8910650.1"/>
    </source>
</evidence>
<keyword evidence="2" id="KW-0802">TPR repeat</keyword>
<comment type="caution">
    <text evidence="5">The sequence shown here is derived from an EMBL/GenBank/DDBJ whole genome shotgun (WGS) entry which is preliminary data.</text>
</comment>
<reference evidence="5" key="1">
    <citation type="journal article" date="2019" name="G3 (Bethesda)">
        <title>Genome Assemblies of Two Rare Opportunistic Yeast Pathogens: Diutina rugosa (syn. Candida rugosa) and Trichomonascus ciferrii (syn. Candida ciferrii).</title>
        <authorList>
            <person name="Mixao V."/>
            <person name="Saus E."/>
            <person name="Hansen A.P."/>
            <person name="Lass-Florl C."/>
            <person name="Gabaldon T."/>
        </authorList>
    </citation>
    <scope>NUCLEOTIDE SEQUENCE</scope>
    <source>
        <strain evidence="5">CBS 4856</strain>
    </source>
</reference>
<dbReference type="InterPro" id="IPR051730">
    <property type="entry name" value="NASP-like"/>
</dbReference>
<evidence type="ECO:0000259" key="4">
    <source>
        <dbReference type="Pfam" id="PF10516"/>
    </source>
</evidence>
<dbReference type="VEuPathDB" id="FungiDB:TRICI_004084"/>
<dbReference type="AlphaFoldDB" id="A0A642V858"/>
<evidence type="ECO:0000256" key="1">
    <source>
        <dbReference type="ARBA" id="ARBA00022737"/>
    </source>
</evidence>
<organism evidence="5 6">
    <name type="scientific">Trichomonascus ciferrii</name>
    <dbReference type="NCBI Taxonomy" id="44093"/>
    <lineage>
        <taxon>Eukaryota</taxon>
        <taxon>Fungi</taxon>
        <taxon>Dikarya</taxon>
        <taxon>Ascomycota</taxon>
        <taxon>Saccharomycotina</taxon>
        <taxon>Dipodascomycetes</taxon>
        <taxon>Dipodascales</taxon>
        <taxon>Trichomonascaceae</taxon>
        <taxon>Trichomonascus</taxon>
        <taxon>Trichomonascus ciferrii complex</taxon>
    </lineage>
</organism>
<name>A0A642V858_9ASCO</name>
<feature type="domain" description="Tetratricopeptide SHNi-TPR" evidence="4">
    <location>
        <begin position="164"/>
        <end position="199"/>
    </location>
</feature>
<evidence type="ECO:0000256" key="2">
    <source>
        <dbReference type="ARBA" id="ARBA00022803"/>
    </source>
</evidence>
<feature type="region of interest" description="Disordered" evidence="3">
    <location>
        <begin position="82"/>
        <end position="131"/>
    </location>
</feature>
<dbReference type="GO" id="GO:0042393">
    <property type="term" value="F:histone binding"/>
    <property type="evidence" value="ECO:0007669"/>
    <property type="project" value="TreeGrafter"/>
</dbReference>
<dbReference type="SUPFAM" id="SSF48452">
    <property type="entry name" value="TPR-like"/>
    <property type="match status" value="1"/>
</dbReference>
<evidence type="ECO:0000313" key="6">
    <source>
        <dbReference type="Proteomes" id="UP000761534"/>
    </source>
</evidence>
<dbReference type="Pfam" id="PF10516">
    <property type="entry name" value="SHNi-TPR"/>
    <property type="match status" value="1"/>
</dbReference>
<dbReference type="InterPro" id="IPR019544">
    <property type="entry name" value="Tetratricopeptide_SHNi-TPR_dom"/>
</dbReference>
<sequence>MSKEEMEKTDSGNAGYGDEEIDALVAEGMKSYALRQYEEAADKFGSACEIYSTKNNSENPNLLFTYGKALFKVAVSQSGVLGDNAAAGSGEGVAAGSEDKSEGQQEGEDEKQQEDGEEEDGEGEEQTDFEVAWEILDTTRHLFTKQLEEQEEGDKKQEIKKNLAETYDLLGEVSLESENFPQACQDLEESLKLRLDLYPIESTLVSESYYKLSLASEFNFEDDKAREKAIENMEKAIESVKKRVEISGQDDPDLVNDLELRLEELKNPTEEGKDEKQQALEGILGQGEVKEQLMNVLNQATDISSLVRKKRKTEDDNEQQQDNKEESKKPKTKE</sequence>